<evidence type="ECO:0000313" key="3">
    <source>
        <dbReference type="Proteomes" id="UP000621454"/>
    </source>
</evidence>
<name>A0A916T5L6_9ACTN</name>
<evidence type="ECO:0008006" key="4">
    <source>
        <dbReference type="Google" id="ProtNLM"/>
    </source>
</evidence>
<keyword evidence="1" id="KW-0472">Membrane</keyword>
<dbReference type="EMBL" id="BMGC01000013">
    <property type="protein sequence ID" value="GGB32786.1"/>
    <property type="molecule type" value="Genomic_DNA"/>
</dbReference>
<dbReference type="Proteomes" id="UP000621454">
    <property type="component" value="Unassembled WGS sequence"/>
</dbReference>
<keyword evidence="3" id="KW-1185">Reference proteome</keyword>
<reference evidence="2" key="1">
    <citation type="journal article" date="2014" name="Int. J. Syst. Evol. Microbiol.">
        <title>Complete genome sequence of Corynebacterium casei LMG S-19264T (=DSM 44701T), isolated from a smear-ripened cheese.</title>
        <authorList>
            <consortium name="US DOE Joint Genome Institute (JGI-PGF)"/>
            <person name="Walter F."/>
            <person name="Albersmeier A."/>
            <person name="Kalinowski J."/>
            <person name="Ruckert C."/>
        </authorList>
    </citation>
    <scope>NUCLEOTIDE SEQUENCE</scope>
    <source>
        <strain evidence="2">CGMCC 1.12827</strain>
    </source>
</reference>
<organism evidence="2 3">
    <name type="scientific">Gordonia jinhuaensis</name>
    <dbReference type="NCBI Taxonomy" id="1517702"/>
    <lineage>
        <taxon>Bacteria</taxon>
        <taxon>Bacillati</taxon>
        <taxon>Actinomycetota</taxon>
        <taxon>Actinomycetes</taxon>
        <taxon>Mycobacteriales</taxon>
        <taxon>Gordoniaceae</taxon>
        <taxon>Gordonia</taxon>
    </lineage>
</organism>
<gene>
    <name evidence="2" type="ORF">GCM10011489_21160</name>
</gene>
<keyword evidence="1" id="KW-1133">Transmembrane helix</keyword>
<dbReference type="AlphaFoldDB" id="A0A916T5L6"/>
<evidence type="ECO:0000313" key="2">
    <source>
        <dbReference type="EMBL" id="GGB32786.1"/>
    </source>
</evidence>
<evidence type="ECO:0000256" key="1">
    <source>
        <dbReference type="SAM" id="Phobius"/>
    </source>
</evidence>
<reference evidence="2" key="2">
    <citation type="submission" date="2020-09" db="EMBL/GenBank/DDBJ databases">
        <authorList>
            <person name="Sun Q."/>
            <person name="Zhou Y."/>
        </authorList>
    </citation>
    <scope>NUCLEOTIDE SEQUENCE</scope>
    <source>
        <strain evidence="2">CGMCC 1.12827</strain>
    </source>
</reference>
<comment type="caution">
    <text evidence="2">The sequence shown here is derived from an EMBL/GenBank/DDBJ whole genome shotgun (WGS) entry which is preliminary data.</text>
</comment>
<accession>A0A916T5L6</accession>
<feature type="transmembrane region" description="Helical" evidence="1">
    <location>
        <begin position="20"/>
        <end position="38"/>
    </location>
</feature>
<proteinExistence type="predicted"/>
<protein>
    <recommendedName>
        <fullName evidence="4">Extracellular solute-binding protein</fullName>
    </recommendedName>
</protein>
<sequence>MGRHRTTEPVRRGVSGRVWIALLALIVVIILVVVWVILGKRIDNQGDAAARECVSGDSTVTIVTDVSLASPLNAIAQSFNQTHPVVRDHCITVSIRPIDPQTALQELASGWDEASMGPFPSAWIPASSVWSSRLTAAAPTVVDGAPESLVTSPVVLAMRGEDAAAAAGRISWADLPALQSDRAALRRVGMTGRSSLGLAMPAGAGTDATVLAAEGIAAGVTGTRAPLTRTDATRATPGVRTVLERAPTVADGTTSSAVLAVGRRAGGEIGAVPVIEQQLFSLTGANTSLDVTEVVPRGATPIADFPVIRLSGSQVTDDKADAIGSFVSFVRTREQMSILTGLGFRGPTPLPAATRAVGFSAISDPMPTPTTEAAVSLSDLVYPH</sequence>
<dbReference type="RefSeq" id="WP_188586565.1">
    <property type="nucleotide sequence ID" value="NZ_BMGC01000013.1"/>
</dbReference>
<keyword evidence="1" id="KW-0812">Transmembrane</keyword>